<dbReference type="KEGG" id="lwi:UE46_13325"/>
<gene>
    <name evidence="1" type="ORF">UE46_13325</name>
</gene>
<name>A0A1S7FWX3_9LIST</name>
<sequence length="145" mass="16933">MEKEYELVIQEFEIPNDSRGIFDGTLLCLEIFVAKNKAAYDAKTDDPMLQRKDRRVVNDLVQGELKKFTKRMEDEQGERPLRVLDDLFQVLEVELGKLFTPEHEIEFANIGIDGFIQVYNDREVLGRHGDTLLARLMDDLERDDE</sequence>
<dbReference type="Proteomes" id="UP000223060">
    <property type="component" value="Chromosome"/>
</dbReference>
<evidence type="ECO:0000313" key="1">
    <source>
        <dbReference type="EMBL" id="AQY51909.1"/>
    </source>
</evidence>
<accession>A0A1S7FWX3</accession>
<dbReference type="RefSeq" id="WP_036059305.1">
    <property type="nucleotide sequence ID" value="NZ_CP011102.1"/>
</dbReference>
<evidence type="ECO:0000313" key="2">
    <source>
        <dbReference type="Proteomes" id="UP000223060"/>
    </source>
</evidence>
<organism evidence="1 2">
    <name type="scientific">Listeria weihenstephanensis</name>
    <dbReference type="NCBI Taxonomy" id="1006155"/>
    <lineage>
        <taxon>Bacteria</taxon>
        <taxon>Bacillati</taxon>
        <taxon>Bacillota</taxon>
        <taxon>Bacilli</taxon>
        <taxon>Bacillales</taxon>
        <taxon>Listeriaceae</taxon>
        <taxon>Listeria</taxon>
    </lineage>
</organism>
<dbReference type="AlphaFoldDB" id="A0A1S7FWX3"/>
<protein>
    <submittedName>
        <fullName evidence="1">Uncharacterized protein</fullName>
    </submittedName>
</protein>
<reference evidence="2" key="1">
    <citation type="submission" date="2015-03" db="EMBL/GenBank/DDBJ databases">
        <authorList>
            <person name="Ferrari E."/>
            <person name="Walter M.C."/>
            <person name="Huptas C."/>
            <person name="Scherer S."/>
            <person name="Mueller-Herbst S."/>
        </authorList>
    </citation>
    <scope>NUCLEOTIDE SEQUENCE [LARGE SCALE GENOMIC DNA]</scope>
    <source>
        <strain evidence="2">LWP01</strain>
    </source>
</reference>
<keyword evidence="2" id="KW-1185">Reference proteome</keyword>
<dbReference type="EMBL" id="CP011102">
    <property type="protein sequence ID" value="AQY51909.1"/>
    <property type="molecule type" value="Genomic_DNA"/>
</dbReference>
<proteinExistence type="predicted"/>